<reference evidence="1 2" key="1">
    <citation type="submission" date="2016-09" db="EMBL/GenBank/DDBJ databases">
        <title>Rhizobium oryziradicis sp. nov., isolated from the root of rice.</title>
        <authorList>
            <person name="Zhao J."/>
            <person name="Zhang X."/>
        </authorList>
    </citation>
    <scope>NUCLEOTIDE SEQUENCE [LARGE SCALE GENOMIC DNA]</scope>
    <source>
        <strain evidence="1 2">N19</strain>
    </source>
</reference>
<dbReference type="EMBL" id="MKIM01000019">
    <property type="protein sequence ID" value="OLP46754.1"/>
    <property type="molecule type" value="Genomic_DNA"/>
</dbReference>
<evidence type="ECO:0000313" key="1">
    <source>
        <dbReference type="EMBL" id="OLP46754.1"/>
    </source>
</evidence>
<accession>A0A1Q8ZXW0</accession>
<organism evidence="1 2">
    <name type="scientific">Rhizobium oryziradicis</name>
    <dbReference type="NCBI Taxonomy" id="1867956"/>
    <lineage>
        <taxon>Bacteria</taxon>
        <taxon>Pseudomonadati</taxon>
        <taxon>Pseudomonadota</taxon>
        <taxon>Alphaproteobacteria</taxon>
        <taxon>Hyphomicrobiales</taxon>
        <taxon>Rhizobiaceae</taxon>
        <taxon>Rhizobium/Agrobacterium group</taxon>
        <taxon>Rhizobium</taxon>
    </lineage>
</organism>
<sequence>MGVASTYPQGAIADQMVLLLNIEGGIGVIAGKPEGNGGNVVIGANTAHGMSDAIIVATGGDWLDVERYALHMTNCGF</sequence>
<proteinExistence type="predicted"/>
<name>A0A1Q8ZXW0_9HYPH</name>
<evidence type="ECO:0000313" key="2">
    <source>
        <dbReference type="Proteomes" id="UP000186894"/>
    </source>
</evidence>
<protein>
    <submittedName>
        <fullName evidence="1">Uncharacterized protein</fullName>
    </submittedName>
</protein>
<comment type="caution">
    <text evidence="1">The sequence shown here is derived from an EMBL/GenBank/DDBJ whole genome shotgun (WGS) entry which is preliminary data.</text>
</comment>
<dbReference type="AlphaFoldDB" id="A0A1Q8ZXW0"/>
<dbReference type="Proteomes" id="UP000186894">
    <property type="component" value="Unassembled WGS sequence"/>
</dbReference>
<keyword evidence="2" id="KW-1185">Reference proteome</keyword>
<gene>
    <name evidence="1" type="ORF">BJF95_15675</name>
</gene>